<proteinExistence type="predicted"/>
<name>A0A9X0CEB9_9CNID</name>
<dbReference type="Proteomes" id="UP001163046">
    <property type="component" value="Unassembled WGS sequence"/>
</dbReference>
<sequence length="120" mass="13220">MEKEHSKANSFVVSLEVLDLEEENVVELPVVFTWPKLPDLDLDQWPHLAASSSTKLMSIQKIATALLPMVARGQSKIGTRRIHDDSAPDASQVAYGAVSYLRLVNPCCEVHCSNQSNSNT</sequence>
<reference evidence="1" key="1">
    <citation type="submission" date="2023-01" db="EMBL/GenBank/DDBJ databases">
        <title>Genome assembly of the deep-sea coral Lophelia pertusa.</title>
        <authorList>
            <person name="Herrera S."/>
            <person name="Cordes E."/>
        </authorList>
    </citation>
    <scope>NUCLEOTIDE SEQUENCE</scope>
    <source>
        <strain evidence="1">USNM1676648</strain>
        <tissue evidence="1">Polyp</tissue>
    </source>
</reference>
<evidence type="ECO:0000313" key="1">
    <source>
        <dbReference type="EMBL" id="KAJ7333535.1"/>
    </source>
</evidence>
<organism evidence="1 2">
    <name type="scientific">Desmophyllum pertusum</name>
    <dbReference type="NCBI Taxonomy" id="174260"/>
    <lineage>
        <taxon>Eukaryota</taxon>
        <taxon>Metazoa</taxon>
        <taxon>Cnidaria</taxon>
        <taxon>Anthozoa</taxon>
        <taxon>Hexacorallia</taxon>
        <taxon>Scleractinia</taxon>
        <taxon>Caryophylliina</taxon>
        <taxon>Caryophylliidae</taxon>
        <taxon>Desmophyllum</taxon>
    </lineage>
</organism>
<protein>
    <submittedName>
        <fullName evidence="1">Uncharacterized protein</fullName>
    </submittedName>
</protein>
<accession>A0A9X0CEB9</accession>
<dbReference type="OrthoDB" id="5986531at2759"/>
<gene>
    <name evidence="1" type="ORF">OS493_017072</name>
</gene>
<comment type="caution">
    <text evidence="1">The sequence shown here is derived from an EMBL/GenBank/DDBJ whole genome shotgun (WGS) entry which is preliminary data.</text>
</comment>
<evidence type="ECO:0000313" key="2">
    <source>
        <dbReference type="Proteomes" id="UP001163046"/>
    </source>
</evidence>
<dbReference type="AlphaFoldDB" id="A0A9X0CEB9"/>
<keyword evidence="2" id="KW-1185">Reference proteome</keyword>
<dbReference type="EMBL" id="MU827786">
    <property type="protein sequence ID" value="KAJ7333535.1"/>
    <property type="molecule type" value="Genomic_DNA"/>
</dbReference>